<name>A0A9N8ZJK7_9GLOM</name>
<dbReference type="InterPro" id="IPR038516">
    <property type="entry name" value="AAR2_N_sf"/>
</dbReference>
<evidence type="ECO:0000259" key="3">
    <source>
        <dbReference type="Pfam" id="PF20981"/>
    </source>
</evidence>
<dbReference type="Pfam" id="PF20981">
    <property type="entry name" value="AAR2_1st"/>
    <property type="match status" value="1"/>
</dbReference>
<dbReference type="FunFam" id="2.60.34.20:FF:000001">
    <property type="entry name" value="protein AAR2 homolog"/>
    <property type="match status" value="1"/>
</dbReference>
<gene>
    <name evidence="4" type="ORF">PBRASI_LOCUS2458</name>
</gene>
<dbReference type="InterPro" id="IPR038514">
    <property type="entry name" value="AAR2_C_sf"/>
</dbReference>
<evidence type="ECO:0000313" key="4">
    <source>
        <dbReference type="EMBL" id="CAG8498057.1"/>
    </source>
</evidence>
<accession>A0A9N8ZJK7</accession>
<dbReference type="Gene3D" id="2.60.34.20">
    <property type="match status" value="1"/>
</dbReference>
<organism evidence="4 5">
    <name type="scientific">Paraglomus brasilianum</name>
    <dbReference type="NCBI Taxonomy" id="144538"/>
    <lineage>
        <taxon>Eukaryota</taxon>
        <taxon>Fungi</taxon>
        <taxon>Fungi incertae sedis</taxon>
        <taxon>Mucoromycota</taxon>
        <taxon>Glomeromycotina</taxon>
        <taxon>Glomeromycetes</taxon>
        <taxon>Paraglomerales</taxon>
        <taxon>Paraglomeraceae</taxon>
        <taxon>Paraglomus</taxon>
    </lineage>
</organism>
<dbReference type="EMBL" id="CAJVPI010000193">
    <property type="protein sequence ID" value="CAG8498057.1"/>
    <property type="molecule type" value="Genomic_DNA"/>
</dbReference>
<dbReference type="InterPro" id="IPR007946">
    <property type="entry name" value="AAR2"/>
</dbReference>
<dbReference type="InterPro" id="IPR033647">
    <property type="entry name" value="Aar2_N"/>
</dbReference>
<dbReference type="PANTHER" id="PTHR12689:SF4">
    <property type="entry name" value="PROTEIN AAR2 HOMOLOG"/>
    <property type="match status" value="1"/>
</dbReference>
<proteinExistence type="inferred from homology"/>
<dbReference type="CDD" id="cd13778">
    <property type="entry name" value="Aar2_C"/>
    <property type="match status" value="1"/>
</dbReference>
<reference evidence="4" key="1">
    <citation type="submission" date="2021-06" db="EMBL/GenBank/DDBJ databases">
        <authorList>
            <person name="Kallberg Y."/>
            <person name="Tangrot J."/>
            <person name="Rosling A."/>
        </authorList>
    </citation>
    <scope>NUCLEOTIDE SEQUENCE</scope>
    <source>
        <strain evidence="4">BR232B</strain>
    </source>
</reference>
<feature type="domain" description="AAR2 N-terminal" evidence="3">
    <location>
        <begin position="13"/>
        <end position="146"/>
    </location>
</feature>
<dbReference type="InterPro" id="IPR033648">
    <property type="entry name" value="AAR2_C"/>
</dbReference>
<dbReference type="PANTHER" id="PTHR12689">
    <property type="entry name" value="A1 CISTRON SPLICING FACTOR AAR2-RELATED"/>
    <property type="match status" value="1"/>
</dbReference>
<dbReference type="CDD" id="cd13777">
    <property type="entry name" value="Aar2_N"/>
    <property type="match status" value="1"/>
</dbReference>
<dbReference type="GO" id="GO:0000244">
    <property type="term" value="P:spliceosomal tri-snRNP complex assembly"/>
    <property type="evidence" value="ECO:0007669"/>
    <property type="project" value="TreeGrafter"/>
</dbReference>
<comment type="caution">
    <text evidence="4">The sequence shown here is derived from an EMBL/GenBank/DDBJ whole genome shotgun (WGS) entry which is preliminary data.</text>
</comment>
<protein>
    <submittedName>
        <fullName evidence="4">8593_t:CDS:1</fullName>
    </submittedName>
</protein>
<evidence type="ECO:0000256" key="1">
    <source>
        <dbReference type="ARBA" id="ARBA00006281"/>
    </source>
</evidence>
<dbReference type="OrthoDB" id="201752at2759"/>
<dbReference type="Pfam" id="PF05282">
    <property type="entry name" value="AAR2"/>
    <property type="match status" value="1"/>
</dbReference>
<dbReference type="Gene3D" id="1.25.40.550">
    <property type="entry name" value="Aar2, C-terminal domain-like"/>
    <property type="match status" value="1"/>
</dbReference>
<dbReference type="Proteomes" id="UP000789739">
    <property type="component" value="Unassembled WGS sequence"/>
</dbReference>
<keyword evidence="5" id="KW-1185">Reference proteome</keyword>
<evidence type="ECO:0000313" key="5">
    <source>
        <dbReference type="Proteomes" id="UP000789739"/>
    </source>
</evidence>
<dbReference type="AlphaFoldDB" id="A0A9N8ZJK7"/>
<comment type="similarity">
    <text evidence="1">Belongs to the AAR2 family.</text>
</comment>
<feature type="domain" description="AAR2 C-terminal" evidence="2">
    <location>
        <begin position="216"/>
        <end position="389"/>
    </location>
</feature>
<sequence length="419" mass="48452">MDQETAQALFDKGAFLVFLNAPEGMEFGIDCNSWQIGPKFMGVKLIPPGLHYVHYSVSANSSVGLRNGFFKFYEEREIVIKEWDSTREDVKNDFEIEQVQKERIASDMRRLDPYLGAYPLSPPTTWRKWVHLTDFISRALISRVLPCQGKINNISDSSIDEEEIAHLGKHGMANRETVGLEEEGAIAEASVAAQSMQNEEVNEITKIDTQEARIEFTKFDLKKSWRQGAIGTEITRYAQDKSWLLRDLLERVYNKDPKELLGELQLAFVCLLITENFAGLTQWKSLIQLVCSCQEALEQYTDTLFTRFLDVLSYQLEECQTDFFYEIEMDKSFLLHALKIVILYFVPLQTLSRNIDSVYSTSATPQKLHTLKRRFENFRAFLDKKFNWTWVRESRDEDEDEGEYAPVVVELDEDGGFDV</sequence>
<evidence type="ECO:0000259" key="2">
    <source>
        <dbReference type="Pfam" id="PF05282"/>
    </source>
</evidence>